<evidence type="ECO:0000256" key="9">
    <source>
        <dbReference type="ARBA" id="ARBA00023204"/>
    </source>
</evidence>
<keyword evidence="16" id="KW-0255">Endonuclease</keyword>
<feature type="domain" description="FPG-type" evidence="14">
    <location>
        <begin position="219"/>
        <end position="258"/>
    </location>
</feature>
<evidence type="ECO:0000259" key="15">
    <source>
        <dbReference type="PROSITE" id="PS51068"/>
    </source>
</evidence>
<keyword evidence="12 16" id="KW-0326">Glycosidase</keyword>
<dbReference type="SMART" id="SM00898">
    <property type="entry name" value="Fapy_DNA_glyco"/>
    <property type="match status" value="1"/>
</dbReference>
<keyword evidence="8" id="KW-0238">DNA-binding</keyword>
<dbReference type="InterPro" id="IPR035937">
    <property type="entry name" value="FPG_N"/>
</dbReference>
<evidence type="ECO:0000313" key="19">
    <source>
        <dbReference type="Proteomes" id="UP000581087"/>
    </source>
</evidence>
<keyword evidence="9" id="KW-0234">DNA repair</keyword>
<evidence type="ECO:0000256" key="8">
    <source>
        <dbReference type="ARBA" id="ARBA00023125"/>
    </source>
</evidence>
<evidence type="ECO:0000313" key="18">
    <source>
        <dbReference type="Proteomes" id="UP000292686"/>
    </source>
</evidence>
<accession>A0A4V1R2H0</accession>
<dbReference type="PROSITE" id="PS51068">
    <property type="entry name" value="FPG_CAT"/>
    <property type="match status" value="1"/>
</dbReference>
<keyword evidence="7" id="KW-0862">Zinc</keyword>
<dbReference type="InterPro" id="IPR012319">
    <property type="entry name" value="FPG_cat"/>
</dbReference>
<dbReference type="PANTHER" id="PTHR42697">
    <property type="entry name" value="ENDONUCLEASE 8"/>
    <property type="match status" value="1"/>
</dbReference>
<sequence length="258" mass="28745">MPEGDTVWRQARLLRDALVGLELTSTDFRMPRFATVDLSGRVVDSVDSRGKHLLVRAGDAVIHSHLKMEGIWDVYPAGARWRKPAWKARVILRNEQVDAVGFELGKLEVIARDDEHDALGYLGPDLLGPDWDAAEAVTRLGASPEAEVIVALAEQRNLAGLGNVYVNELCFLRGIRPDRPVADVDLPALVDLARRVIVANRDRPERVTTGDLRRGRRLWVYGRGGEACLRCGTTIQRGEFGRSALELRVTYWCPSCQI</sequence>
<comment type="caution">
    <text evidence="17">The sequence shown here is derived from an EMBL/GenBank/DDBJ whole genome shotgun (WGS) entry which is preliminary data.</text>
</comment>
<dbReference type="Proteomes" id="UP000581087">
    <property type="component" value="Unassembled WGS sequence"/>
</dbReference>
<dbReference type="PROSITE" id="PS51066">
    <property type="entry name" value="ZF_FPG_2"/>
    <property type="match status" value="1"/>
</dbReference>
<dbReference type="SUPFAM" id="SSF46946">
    <property type="entry name" value="S13-like H2TH domain"/>
    <property type="match status" value="1"/>
</dbReference>
<dbReference type="EMBL" id="SDPM01000002">
    <property type="protein sequence ID" value="RXZ87126.1"/>
    <property type="molecule type" value="Genomic_DNA"/>
</dbReference>
<keyword evidence="10 16" id="KW-0456">Lyase</keyword>
<dbReference type="EC" id="4.2.99.18" evidence="2"/>
<dbReference type="InterPro" id="IPR015886">
    <property type="entry name" value="H2TH_FPG"/>
</dbReference>
<evidence type="ECO:0000256" key="5">
    <source>
        <dbReference type="ARBA" id="ARBA00022771"/>
    </source>
</evidence>
<reference evidence="16 19" key="2">
    <citation type="submission" date="2020-07" db="EMBL/GenBank/DDBJ databases">
        <title>Sequencing the genomes of 1000 actinobacteria strains.</title>
        <authorList>
            <person name="Klenk H.-P."/>
        </authorList>
    </citation>
    <scope>NUCLEOTIDE SEQUENCE [LARGE SCALE GENOMIC DNA]</scope>
    <source>
        <strain evidence="16 19">DSM 23870</strain>
    </source>
</reference>
<keyword evidence="18" id="KW-1185">Reference proteome</keyword>
<dbReference type="SMART" id="SM01232">
    <property type="entry name" value="H2TH"/>
    <property type="match status" value="1"/>
</dbReference>
<evidence type="ECO:0000256" key="4">
    <source>
        <dbReference type="ARBA" id="ARBA00022763"/>
    </source>
</evidence>
<keyword evidence="11" id="KW-0511">Multifunctional enzyme</keyword>
<reference evidence="17 18" key="1">
    <citation type="submission" date="2019-01" db="EMBL/GenBank/DDBJ databases">
        <title>Agromyces.</title>
        <authorList>
            <person name="Li J."/>
        </authorList>
    </citation>
    <scope>NUCLEOTIDE SEQUENCE [LARGE SCALE GENOMIC DNA]</scope>
    <source>
        <strain evidence="17 18">DSM 23870</strain>
    </source>
</reference>
<dbReference type="Gene3D" id="3.20.190.10">
    <property type="entry name" value="MutM-like, N-terminal"/>
    <property type="match status" value="1"/>
</dbReference>
<gene>
    <name evidence="16" type="ORF">BJ972_000966</name>
    <name evidence="17" type="ORF">ESP50_04155</name>
</gene>
<evidence type="ECO:0000256" key="10">
    <source>
        <dbReference type="ARBA" id="ARBA00023239"/>
    </source>
</evidence>
<dbReference type="AlphaFoldDB" id="A0A4V1R2H0"/>
<name>A0A4V1R2H0_9MICO</name>
<dbReference type="SUPFAM" id="SSF81624">
    <property type="entry name" value="N-terminal domain of MutM-like DNA repair proteins"/>
    <property type="match status" value="1"/>
</dbReference>
<dbReference type="Gene3D" id="1.10.8.50">
    <property type="match status" value="1"/>
</dbReference>
<dbReference type="PANTHER" id="PTHR42697:SF1">
    <property type="entry name" value="ENDONUCLEASE 8"/>
    <property type="match status" value="1"/>
</dbReference>
<evidence type="ECO:0000256" key="2">
    <source>
        <dbReference type="ARBA" id="ARBA00012720"/>
    </source>
</evidence>
<dbReference type="InterPro" id="IPR000214">
    <property type="entry name" value="Znf_DNA_glyclase/AP_lyase"/>
</dbReference>
<evidence type="ECO:0000313" key="17">
    <source>
        <dbReference type="EMBL" id="RXZ87126.1"/>
    </source>
</evidence>
<dbReference type="InterPro" id="IPR010979">
    <property type="entry name" value="Ribosomal_uS13-like_H2TH"/>
</dbReference>
<dbReference type="GO" id="GO:0006284">
    <property type="term" value="P:base-excision repair"/>
    <property type="evidence" value="ECO:0007669"/>
    <property type="project" value="InterPro"/>
</dbReference>
<dbReference type="EMBL" id="JACCBI010000001">
    <property type="protein sequence ID" value="NYD66447.1"/>
    <property type="molecule type" value="Genomic_DNA"/>
</dbReference>
<evidence type="ECO:0000259" key="14">
    <source>
        <dbReference type="PROSITE" id="PS51066"/>
    </source>
</evidence>
<evidence type="ECO:0000256" key="7">
    <source>
        <dbReference type="ARBA" id="ARBA00022833"/>
    </source>
</evidence>
<evidence type="ECO:0000256" key="6">
    <source>
        <dbReference type="ARBA" id="ARBA00022801"/>
    </source>
</evidence>
<dbReference type="RefSeq" id="WP_129172701.1">
    <property type="nucleotide sequence ID" value="NZ_JACCBI010000001.1"/>
</dbReference>
<keyword evidence="3" id="KW-0479">Metal-binding</keyword>
<dbReference type="OrthoDB" id="9800855at2"/>
<dbReference type="Pfam" id="PF01149">
    <property type="entry name" value="Fapy_DNA_glyco"/>
    <property type="match status" value="1"/>
</dbReference>
<dbReference type="InterPro" id="IPR044090">
    <property type="entry name" value="Nei2_N"/>
</dbReference>
<comment type="similarity">
    <text evidence="1">Belongs to the FPG family.</text>
</comment>
<evidence type="ECO:0000256" key="11">
    <source>
        <dbReference type="ARBA" id="ARBA00023268"/>
    </source>
</evidence>
<dbReference type="GO" id="GO:0008270">
    <property type="term" value="F:zinc ion binding"/>
    <property type="evidence" value="ECO:0007669"/>
    <property type="project" value="UniProtKB-KW"/>
</dbReference>
<dbReference type="GO" id="GO:0003684">
    <property type="term" value="F:damaged DNA binding"/>
    <property type="evidence" value="ECO:0007669"/>
    <property type="project" value="InterPro"/>
</dbReference>
<dbReference type="GO" id="GO:0000703">
    <property type="term" value="F:oxidized pyrimidine nucleobase lesion DNA N-glycosylase activity"/>
    <property type="evidence" value="ECO:0007669"/>
    <property type="project" value="TreeGrafter"/>
</dbReference>
<proteinExistence type="inferred from homology"/>
<protein>
    <recommendedName>
        <fullName evidence="2">DNA-(apurinic or apyrimidinic site) lyase</fullName>
        <ecNumber evidence="2">4.2.99.18</ecNumber>
    </recommendedName>
</protein>
<evidence type="ECO:0000256" key="3">
    <source>
        <dbReference type="ARBA" id="ARBA00022723"/>
    </source>
</evidence>
<keyword evidence="16" id="KW-0540">Nuclease</keyword>
<evidence type="ECO:0000313" key="16">
    <source>
        <dbReference type="EMBL" id="NYD66447.1"/>
    </source>
</evidence>
<evidence type="ECO:0000256" key="12">
    <source>
        <dbReference type="ARBA" id="ARBA00023295"/>
    </source>
</evidence>
<evidence type="ECO:0000256" key="1">
    <source>
        <dbReference type="ARBA" id="ARBA00009409"/>
    </source>
</evidence>
<keyword evidence="4" id="KW-0227">DNA damage</keyword>
<dbReference type="CDD" id="cd08971">
    <property type="entry name" value="AcNei2_N"/>
    <property type="match status" value="1"/>
</dbReference>
<dbReference type="SUPFAM" id="SSF57716">
    <property type="entry name" value="Glucocorticoid receptor-like (DNA-binding domain)"/>
    <property type="match status" value="1"/>
</dbReference>
<keyword evidence="5 13" id="KW-0863">Zinc-finger</keyword>
<dbReference type="Proteomes" id="UP000292686">
    <property type="component" value="Unassembled WGS sequence"/>
</dbReference>
<feature type="domain" description="Formamidopyrimidine-DNA glycosylase catalytic" evidence="15">
    <location>
        <begin position="2"/>
        <end position="128"/>
    </location>
</feature>
<evidence type="ECO:0000256" key="13">
    <source>
        <dbReference type="PROSITE-ProRule" id="PRU00391"/>
    </source>
</evidence>
<organism evidence="17 18">
    <name type="scientific">Agromyces atrinae</name>
    <dbReference type="NCBI Taxonomy" id="592376"/>
    <lineage>
        <taxon>Bacteria</taxon>
        <taxon>Bacillati</taxon>
        <taxon>Actinomycetota</taxon>
        <taxon>Actinomycetes</taxon>
        <taxon>Micrococcales</taxon>
        <taxon>Microbacteriaceae</taxon>
        <taxon>Agromyces</taxon>
    </lineage>
</organism>
<keyword evidence="6 16" id="KW-0378">Hydrolase</keyword>
<dbReference type="GO" id="GO:0140078">
    <property type="term" value="F:class I DNA-(apurinic or apyrimidinic site) endonuclease activity"/>
    <property type="evidence" value="ECO:0007669"/>
    <property type="project" value="UniProtKB-EC"/>
</dbReference>